<feature type="domain" description="ABC transporter" evidence="5">
    <location>
        <begin position="4"/>
        <end position="229"/>
    </location>
</feature>
<sequence>MNLAEFNGFSKTYGSKQVVEDLTFAVPEGRVVGLLGKNGAGKSTALRGLLGLVRPTSGRALVQGQPFSSLSIPARVVGYSVDGVQSLQHARVADDLSTWANLVGASRARVEELLDLVGMTEHRRTRVQKLSTGQKQRHALAIALLAQPRLLILDEPTNGLDPQGIRWLRELIRHYAGQGNSVLISSHMLAEVEHTVDDVVILDRTVRYSGSLADLTGNGASLEERFFDLVPTPVAAGAGR</sequence>
<dbReference type="SMART" id="SM00382">
    <property type="entry name" value="AAA"/>
    <property type="match status" value="1"/>
</dbReference>
<keyword evidence="2" id="KW-0813">Transport</keyword>
<dbReference type="SUPFAM" id="SSF52540">
    <property type="entry name" value="P-loop containing nucleoside triphosphate hydrolases"/>
    <property type="match status" value="1"/>
</dbReference>
<keyword evidence="3" id="KW-0547">Nucleotide-binding</keyword>
<evidence type="ECO:0000313" key="7">
    <source>
        <dbReference type="Proteomes" id="UP000072763"/>
    </source>
</evidence>
<evidence type="ECO:0000256" key="4">
    <source>
        <dbReference type="ARBA" id="ARBA00022840"/>
    </source>
</evidence>
<comment type="similarity">
    <text evidence="1">Belongs to the ABC transporter superfamily.</text>
</comment>
<evidence type="ECO:0000313" key="6">
    <source>
        <dbReference type="EMBL" id="KTR53551.1"/>
    </source>
</evidence>
<gene>
    <name evidence="6" type="ORF">NS359_02850</name>
</gene>
<organism evidence="6 7">
    <name type="scientific">Curtobacterium oceanosedimentum</name>
    <dbReference type="NCBI Taxonomy" id="465820"/>
    <lineage>
        <taxon>Bacteria</taxon>
        <taxon>Bacillati</taxon>
        <taxon>Actinomycetota</taxon>
        <taxon>Actinomycetes</taxon>
        <taxon>Micrococcales</taxon>
        <taxon>Microbacteriaceae</taxon>
        <taxon>Curtobacterium</taxon>
    </lineage>
</organism>
<evidence type="ECO:0000256" key="2">
    <source>
        <dbReference type="ARBA" id="ARBA00022448"/>
    </source>
</evidence>
<evidence type="ECO:0000256" key="1">
    <source>
        <dbReference type="ARBA" id="ARBA00005417"/>
    </source>
</evidence>
<dbReference type="PANTHER" id="PTHR43335:SF4">
    <property type="entry name" value="ABC TRANSPORTER, ATP-BINDING PROTEIN"/>
    <property type="match status" value="1"/>
</dbReference>
<dbReference type="EMBL" id="LDRC01000012">
    <property type="protein sequence ID" value="KTR53551.1"/>
    <property type="molecule type" value="Genomic_DNA"/>
</dbReference>
<name>A0A147DTA1_9MICO</name>
<dbReference type="PATRIC" id="fig|465820.4.peg.417"/>
<dbReference type="AlphaFoldDB" id="A0A147DTA1"/>
<dbReference type="Gene3D" id="3.40.50.300">
    <property type="entry name" value="P-loop containing nucleotide triphosphate hydrolases"/>
    <property type="match status" value="1"/>
</dbReference>
<dbReference type="Pfam" id="PF00005">
    <property type="entry name" value="ABC_tran"/>
    <property type="match status" value="1"/>
</dbReference>
<dbReference type="Proteomes" id="UP000072763">
    <property type="component" value="Unassembled WGS sequence"/>
</dbReference>
<evidence type="ECO:0000256" key="3">
    <source>
        <dbReference type="ARBA" id="ARBA00022741"/>
    </source>
</evidence>
<reference evidence="6 7" key="1">
    <citation type="journal article" date="2016" name="Front. Microbiol.">
        <title>Genomic Resource of Rice Seed Associated Bacteria.</title>
        <authorList>
            <person name="Midha S."/>
            <person name="Bansal K."/>
            <person name="Sharma S."/>
            <person name="Kumar N."/>
            <person name="Patil P.P."/>
            <person name="Chaudhry V."/>
            <person name="Patil P.B."/>
        </authorList>
    </citation>
    <scope>NUCLEOTIDE SEQUENCE [LARGE SCALE GENOMIC DNA]</scope>
    <source>
        <strain evidence="6 7">NS359</strain>
    </source>
</reference>
<comment type="caution">
    <text evidence="6">The sequence shown here is derived from an EMBL/GenBank/DDBJ whole genome shotgun (WGS) entry which is preliminary data.</text>
</comment>
<dbReference type="InterPro" id="IPR027417">
    <property type="entry name" value="P-loop_NTPase"/>
</dbReference>
<dbReference type="InterPro" id="IPR003593">
    <property type="entry name" value="AAA+_ATPase"/>
</dbReference>
<dbReference type="GO" id="GO:0005524">
    <property type="term" value="F:ATP binding"/>
    <property type="evidence" value="ECO:0007669"/>
    <property type="project" value="UniProtKB-KW"/>
</dbReference>
<dbReference type="InterPro" id="IPR003439">
    <property type="entry name" value="ABC_transporter-like_ATP-bd"/>
</dbReference>
<proteinExistence type="inferred from homology"/>
<protein>
    <submittedName>
        <fullName evidence="6">ABC transporter ATP-binding protein</fullName>
    </submittedName>
</protein>
<dbReference type="PROSITE" id="PS50893">
    <property type="entry name" value="ABC_TRANSPORTER_2"/>
    <property type="match status" value="1"/>
</dbReference>
<dbReference type="GO" id="GO:0016887">
    <property type="term" value="F:ATP hydrolysis activity"/>
    <property type="evidence" value="ECO:0007669"/>
    <property type="project" value="InterPro"/>
</dbReference>
<accession>A0A147DTA1</accession>
<dbReference type="OrthoDB" id="9804819at2"/>
<keyword evidence="4 6" id="KW-0067">ATP-binding</keyword>
<evidence type="ECO:0000259" key="5">
    <source>
        <dbReference type="PROSITE" id="PS50893"/>
    </source>
</evidence>
<dbReference type="RefSeq" id="WP_058748903.1">
    <property type="nucleotide sequence ID" value="NZ_LDRC01000012.1"/>
</dbReference>
<dbReference type="PANTHER" id="PTHR43335">
    <property type="entry name" value="ABC TRANSPORTER, ATP-BINDING PROTEIN"/>
    <property type="match status" value="1"/>
</dbReference>